<dbReference type="SUPFAM" id="SSF53474">
    <property type="entry name" value="alpha/beta-Hydrolases"/>
    <property type="match status" value="1"/>
</dbReference>
<dbReference type="InterPro" id="IPR002018">
    <property type="entry name" value="CarbesteraseB"/>
</dbReference>
<dbReference type="Proteomes" id="UP000182192">
    <property type="component" value="Unassembled WGS sequence"/>
</dbReference>
<comment type="similarity">
    <text evidence="1 3">Belongs to the type-B carboxylesterase/lipase family.</text>
</comment>
<dbReference type="Gene3D" id="3.40.50.1820">
    <property type="entry name" value="alpha/beta hydrolase"/>
    <property type="match status" value="1"/>
</dbReference>
<evidence type="ECO:0000256" key="3">
    <source>
        <dbReference type="RuleBase" id="RU361235"/>
    </source>
</evidence>
<evidence type="ECO:0000313" key="5">
    <source>
        <dbReference type="EMBL" id="SFC65292.1"/>
    </source>
</evidence>
<sequence>MLRITNTENGKVRGLPAADPRITSFKGIPFAAPPVGENRWRAPQCCENWEGTRDCFEFAPISVQDTPGIGDDIYCREWHVDPEIPMSEDCLYLNIWTNAKTGDEKMPVLVWYFGGGFQWGYTAEMEFDGERLARRGIVVVTVNYRLGAFGFLAHPQLTAEQPDAPCNFGSLDQQAGLRWVRRNIANFGGDPDNITIAGQSAGGGSVLSQMACKGNAGDFQKAVVMSGMFKSPYVRNDFFIPRSLEDAGKLGVELFDALGVNTLEEARKLDAQFIRRTYSDLRNETNVMFTIVNDGFFCTGDPLDQFCDGTRNRVPVMGGNTGDEFFEFIHAENDDELKSLAAKYFGDKADDFLSHPEANIHCEQGYAPVSAPEIGVKTAFLAESRMADAKPCYYYRFVPDIPGDDHPGTFHSVDLWFFFETLAKDNRPFEGRHYDIARQMCDYWANFIKTGDPNGYDINGNKLPEWRQYTDADRAEMEFTPDGAVAGVENSSFTKFLLDHVK</sequence>
<dbReference type="OrthoDB" id="9775851at2"/>
<proteinExistence type="inferred from homology"/>
<protein>
    <recommendedName>
        <fullName evidence="3">Carboxylic ester hydrolase</fullName>
        <ecNumber evidence="3">3.1.1.-</ecNumber>
    </recommendedName>
</protein>
<evidence type="ECO:0000313" key="6">
    <source>
        <dbReference type="Proteomes" id="UP000182192"/>
    </source>
</evidence>
<dbReference type="EMBL" id="FOKQ01000017">
    <property type="protein sequence ID" value="SFC65292.1"/>
    <property type="molecule type" value="Genomic_DNA"/>
</dbReference>
<accession>A0A1I1KYD2</accession>
<name>A0A1I1KYD2_RUMAL</name>
<dbReference type="EC" id="3.1.1.-" evidence="3"/>
<keyword evidence="2 3" id="KW-0378">Hydrolase</keyword>
<dbReference type="InterPro" id="IPR029058">
    <property type="entry name" value="AB_hydrolase_fold"/>
</dbReference>
<dbReference type="PROSITE" id="PS00122">
    <property type="entry name" value="CARBOXYLESTERASE_B_1"/>
    <property type="match status" value="1"/>
</dbReference>
<evidence type="ECO:0000256" key="2">
    <source>
        <dbReference type="ARBA" id="ARBA00022801"/>
    </source>
</evidence>
<evidence type="ECO:0000256" key="1">
    <source>
        <dbReference type="ARBA" id="ARBA00005964"/>
    </source>
</evidence>
<dbReference type="RefSeq" id="WP_074961646.1">
    <property type="nucleotide sequence ID" value="NZ_FOKQ01000017.1"/>
</dbReference>
<reference evidence="5 6" key="1">
    <citation type="submission" date="2016-10" db="EMBL/GenBank/DDBJ databases">
        <authorList>
            <person name="de Groot N.N."/>
        </authorList>
    </citation>
    <scope>NUCLEOTIDE SEQUENCE [LARGE SCALE GENOMIC DNA]</scope>
    <source>
        <strain evidence="5 6">AR67</strain>
    </source>
</reference>
<dbReference type="InterPro" id="IPR050309">
    <property type="entry name" value="Type-B_Carboxylest/Lipase"/>
</dbReference>
<gene>
    <name evidence="5" type="ORF">SAMN02910406_02111</name>
</gene>
<dbReference type="InterPro" id="IPR019826">
    <property type="entry name" value="Carboxylesterase_B_AS"/>
</dbReference>
<dbReference type="GO" id="GO:0016787">
    <property type="term" value="F:hydrolase activity"/>
    <property type="evidence" value="ECO:0007669"/>
    <property type="project" value="UniProtKB-KW"/>
</dbReference>
<dbReference type="eggNOG" id="COG2272">
    <property type="taxonomic scope" value="Bacteria"/>
</dbReference>
<dbReference type="Pfam" id="PF00135">
    <property type="entry name" value="COesterase"/>
    <property type="match status" value="2"/>
</dbReference>
<organism evidence="5 6">
    <name type="scientific">Ruminococcus albus</name>
    <dbReference type="NCBI Taxonomy" id="1264"/>
    <lineage>
        <taxon>Bacteria</taxon>
        <taxon>Bacillati</taxon>
        <taxon>Bacillota</taxon>
        <taxon>Clostridia</taxon>
        <taxon>Eubacteriales</taxon>
        <taxon>Oscillospiraceae</taxon>
        <taxon>Ruminococcus</taxon>
    </lineage>
</organism>
<dbReference type="PANTHER" id="PTHR11559">
    <property type="entry name" value="CARBOXYLESTERASE"/>
    <property type="match status" value="1"/>
</dbReference>
<feature type="domain" description="Carboxylesterase type B" evidence="4">
    <location>
        <begin position="4"/>
        <end position="341"/>
    </location>
</feature>
<evidence type="ECO:0000259" key="4">
    <source>
        <dbReference type="Pfam" id="PF00135"/>
    </source>
</evidence>
<feature type="domain" description="Carboxylesterase type B" evidence="4">
    <location>
        <begin position="382"/>
        <end position="483"/>
    </location>
</feature>
<dbReference type="AlphaFoldDB" id="A0A1I1KYD2"/>